<name>A0A218Z9J8_9HELO</name>
<dbReference type="InParanoid" id="A0A218Z9J8"/>
<reference evidence="2 3" key="1">
    <citation type="submission" date="2017-04" db="EMBL/GenBank/DDBJ databases">
        <title>Draft genome sequence of Marssonina coronaria NL1: causal agent of apple blotch.</title>
        <authorList>
            <person name="Cheng Q."/>
        </authorList>
    </citation>
    <scope>NUCLEOTIDE SEQUENCE [LARGE SCALE GENOMIC DNA]</scope>
    <source>
        <strain evidence="2 3">NL1</strain>
    </source>
</reference>
<comment type="caution">
    <text evidence="2">The sequence shown here is derived from an EMBL/GenBank/DDBJ whole genome shotgun (WGS) entry which is preliminary data.</text>
</comment>
<gene>
    <name evidence="2" type="ORF">B2J93_5997</name>
</gene>
<keyword evidence="3" id="KW-1185">Reference proteome</keyword>
<dbReference type="OrthoDB" id="2151417at2759"/>
<keyword evidence="1" id="KW-0732">Signal</keyword>
<feature type="chain" id="PRO_5012352293" evidence="1">
    <location>
        <begin position="19"/>
        <end position="103"/>
    </location>
</feature>
<feature type="signal peptide" evidence="1">
    <location>
        <begin position="1"/>
        <end position="18"/>
    </location>
</feature>
<sequence length="103" mass="10375">MRFSNVGCIAALAASAIAVPTGSPLAKRVAVSIAMIYNDISISGCVAGNDEKEAIAVLTANGSVGNIANGAEMDACNLAVESAATSHEKVSLQNGKTINKILK</sequence>
<dbReference type="Proteomes" id="UP000242519">
    <property type="component" value="Unassembled WGS sequence"/>
</dbReference>
<evidence type="ECO:0000313" key="2">
    <source>
        <dbReference type="EMBL" id="OWP04364.1"/>
    </source>
</evidence>
<evidence type="ECO:0000313" key="3">
    <source>
        <dbReference type="Proteomes" id="UP000242519"/>
    </source>
</evidence>
<accession>A0A218Z9J8</accession>
<dbReference type="EMBL" id="MZNU01000113">
    <property type="protein sequence ID" value="OWP04364.1"/>
    <property type="molecule type" value="Genomic_DNA"/>
</dbReference>
<protein>
    <submittedName>
        <fullName evidence="2">Uncharacterized protein</fullName>
    </submittedName>
</protein>
<organism evidence="2 3">
    <name type="scientific">Diplocarpon coronariae</name>
    <dbReference type="NCBI Taxonomy" id="2795749"/>
    <lineage>
        <taxon>Eukaryota</taxon>
        <taxon>Fungi</taxon>
        <taxon>Dikarya</taxon>
        <taxon>Ascomycota</taxon>
        <taxon>Pezizomycotina</taxon>
        <taxon>Leotiomycetes</taxon>
        <taxon>Helotiales</taxon>
        <taxon>Drepanopezizaceae</taxon>
        <taxon>Diplocarpon</taxon>
    </lineage>
</organism>
<evidence type="ECO:0000256" key="1">
    <source>
        <dbReference type="SAM" id="SignalP"/>
    </source>
</evidence>
<proteinExistence type="predicted"/>
<dbReference type="AlphaFoldDB" id="A0A218Z9J8"/>